<sequence>MILSFENTEIRSICEDESVAIEVLGPDLARKLHARLADLLAVKTVDMLSEIRVGSPQEINDGGNVPKYKISLSPEHILIFCAINVPVDKVDWSKVKRVKILEIR</sequence>
<evidence type="ECO:0000313" key="2">
    <source>
        <dbReference type="Proteomes" id="UP000825381"/>
    </source>
</evidence>
<accession>A0ABX8V4G0</accession>
<dbReference type="EMBL" id="CP080429">
    <property type="protein sequence ID" value="QYJ67725.1"/>
    <property type="molecule type" value="Genomic_DNA"/>
</dbReference>
<keyword evidence="2" id="KW-1185">Reference proteome</keyword>
<name>A0ABX8V4G0_9FLAO</name>
<proteinExistence type="predicted"/>
<evidence type="ECO:0008006" key="3">
    <source>
        <dbReference type="Google" id="ProtNLM"/>
    </source>
</evidence>
<dbReference type="Proteomes" id="UP000825381">
    <property type="component" value="Chromosome"/>
</dbReference>
<organism evidence="1 2">
    <name type="scientific">Flavobacterium litorale</name>
    <dbReference type="NCBI Taxonomy" id="2856519"/>
    <lineage>
        <taxon>Bacteria</taxon>
        <taxon>Pseudomonadati</taxon>
        <taxon>Bacteroidota</taxon>
        <taxon>Flavobacteriia</taxon>
        <taxon>Flavobacteriales</taxon>
        <taxon>Flavobacteriaceae</taxon>
        <taxon>Flavobacterium</taxon>
    </lineage>
</organism>
<protein>
    <recommendedName>
        <fullName evidence="3">Killer suppression protein HigA</fullName>
    </recommendedName>
</protein>
<gene>
    <name evidence="1" type="ORF">K1I41_09240</name>
</gene>
<evidence type="ECO:0000313" key="1">
    <source>
        <dbReference type="EMBL" id="QYJ67725.1"/>
    </source>
</evidence>
<dbReference type="RefSeq" id="WP_220640070.1">
    <property type="nucleotide sequence ID" value="NZ_CP080429.1"/>
</dbReference>
<reference evidence="1 2" key="1">
    <citation type="submission" date="2021-07" db="EMBL/GenBank/DDBJ databases">
        <title>Flavobacterium WSW3-B6 sp.nov, isolated from seaweed.</title>
        <authorList>
            <person name="Muhammad N."/>
            <person name="Ho H."/>
            <person name="Lee Y.-J."/>
            <person name="Nguyen T."/>
            <person name="Ho J."/>
            <person name="Kim S.-G."/>
        </authorList>
    </citation>
    <scope>NUCLEOTIDE SEQUENCE [LARGE SCALE GENOMIC DNA]</scope>
    <source>
        <strain evidence="1 2">WSW3-B6</strain>
    </source>
</reference>